<feature type="compositionally biased region" description="Basic and acidic residues" evidence="1">
    <location>
        <begin position="84"/>
        <end position="101"/>
    </location>
</feature>
<dbReference type="Proteomes" id="UP000432015">
    <property type="component" value="Unassembled WGS sequence"/>
</dbReference>
<gene>
    <name evidence="2" type="ORF">GNZ18_28015</name>
</gene>
<keyword evidence="3" id="KW-1185">Reference proteome</keyword>
<dbReference type="AlphaFoldDB" id="A0A7K1L878"/>
<accession>A0A7K1L878</accession>
<dbReference type="EMBL" id="WOFH01000011">
    <property type="protein sequence ID" value="MUN40416.1"/>
    <property type="molecule type" value="Genomic_DNA"/>
</dbReference>
<sequence>MKFEVVEPPEAPRSEVVHESPEIAPAVAVDAEDAVAGLAAATERLSADVAAESERIDASLAELAQVIARSSAPSDGEAGPPDNFRADRFRSAGGEERERGA</sequence>
<proteinExistence type="predicted"/>
<dbReference type="RefSeq" id="WP_156219555.1">
    <property type="nucleotide sequence ID" value="NZ_WOFH01000011.1"/>
</dbReference>
<name>A0A7K1L878_9ACTN</name>
<comment type="caution">
    <text evidence="2">The sequence shown here is derived from an EMBL/GenBank/DDBJ whole genome shotgun (WGS) entry which is preliminary data.</text>
</comment>
<evidence type="ECO:0000313" key="2">
    <source>
        <dbReference type="EMBL" id="MUN40416.1"/>
    </source>
</evidence>
<evidence type="ECO:0000256" key="1">
    <source>
        <dbReference type="SAM" id="MobiDB-lite"/>
    </source>
</evidence>
<evidence type="ECO:0000313" key="3">
    <source>
        <dbReference type="Proteomes" id="UP000432015"/>
    </source>
</evidence>
<protein>
    <submittedName>
        <fullName evidence="2">Uncharacterized protein</fullName>
    </submittedName>
</protein>
<feature type="region of interest" description="Disordered" evidence="1">
    <location>
        <begin position="69"/>
        <end position="101"/>
    </location>
</feature>
<organism evidence="2 3">
    <name type="scientific">Actinomadura litoris</name>
    <dbReference type="NCBI Taxonomy" id="2678616"/>
    <lineage>
        <taxon>Bacteria</taxon>
        <taxon>Bacillati</taxon>
        <taxon>Actinomycetota</taxon>
        <taxon>Actinomycetes</taxon>
        <taxon>Streptosporangiales</taxon>
        <taxon>Thermomonosporaceae</taxon>
        <taxon>Actinomadura</taxon>
    </lineage>
</organism>
<reference evidence="2 3" key="1">
    <citation type="submission" date="2019-11" db="EMBL/GenBank/DDBJ databases">
        <authorList>
            <person name="Cao P."/>
        </authorList>
    </citation>
    <scope>NUCLEOTIDE SEQUENCE [LARGE SCALE GENOMIC DNA]</scope>
    <source>
        <strain evidence="2 3">NEAU-AAG5</strain>
    </source>
</reference>